<protein>
    <submittedName>
        <fullName evidence="1">Uncharacterized protein</fullName>
    </submittedName>
</protein>
<evidence type="ECO:0000313" key="2">
    <source>
        <dbReference type="Proteomes" id="UP001162992"/>
    </source>
</evidence>
<reference evidence="2" key="1">
    <citation type="journal article" date="2024" name="Proc. Natl. Acad. Sci. U.S.A.">
        <title>Extraordinary preservation of gene collinearity over three hundred million years revealed in homosporous lycophytes.</title>
        <authorList>
            <person name="Li C."/>
            <person name="Wickell D."/>
            <person name="Kuo L.Y."/>
            <person name="Chen X."/>
            <person name="Nie B."/>
            <person name="Liao X."/>
            <person name="Peng D."/>
            <person name="Ji J."/>
            <person name="Jenkins J."/>
            <person name="Williams M."/>
            <person name="Shu S."/>
            <person name="Plott C."/>
            <person name="Barry K."/>
            <person name="Rajasekar S."/>
            <person name="Grimwood J."/>
            <person name="Han X."/>
            <person name="Sun S."/>
            <person name="Hou Z."/>
            <person name="He W."/>
            <person name="Dai G."/>
            <person name="Sun C."/>
            <person name="Schmutz J."/>
            <person name="Leebens-Mack J.H."/>
            <person name="Li F.W."/>
            <person name="Wang L."/>
        </authorList>
    </citation>
    <scope>NUCLEOTIDE SEQUENCE [LARGE SCALE GENOMIC DNA]</scope>
    <source>
        <strain evidence="2">cv. PW_Plant_1</strain>
    </source>
</reference>
<organism evidence="1 2">
    <name type="scientific">Diphasiastrum complanatum</name>
    <name type="common">Issler's clubmoss</name>
    <name type="synonym">Lycopodium complanatum</name>
    <dbReference type="NCBI Taxonomy" id="34168"/>
    <lineage>
        <taxon>Eukaryota</taxon>
        <taxon>Viridiplantae</taxon>
        <taxon>Streptophyta</taxon>
        <taxon>Embryophyta</taxon>
        <taxon>Tracheophyta</taxon>
        <taxon>Lycopodiopsida</taxon>
        <taxon>Lycopodiales</taxon>
        <taxon>Lycopodiaceae</taxon>
        <taxon>Lycopodioideae</taxon>
        <taxon>Diphasiastrum</taxon>
    </lineage>
</organism>
<dbReference type="EMBL" id="CM055105">
    <property type="protein sequence ID" value="KAJ7530855.1"/>
    <property type="molecule type" value="Genomic_DNA"/>
</dbReference>
<name>A0ACC2BM94_DIPCM</name>
<proteinExistence type="predicted"/>
<keyword evidence="2" id="KW-1185">Reference proteome</keyword>
<accession>A0ACC2BM94</accession>
<evidence type="ECO:0000313" key="1">
    <source>
        <dbReference type="EMBL" id="KAJ7530855.1"/>
    </source>
</evidence>
<sequence length="91" mass="10659">MIPLTGLPFSGMIPDSNGRCFDFLFAFGDSLTDTGNTHRISLLQQRMHPYGQTFFRHPCDRFWDGRLLIDFIGENQTNRPYFNYLAHPFLR</sequence>
<dbReference type="Proteomes" id="UP001162992">
    <property type="component" value="Chromosome 14"/>
</dbReference>
<comment type="caution">
    <text evidence="1">The sequence shown here is derived from an EMBL/GenBank/DDBJ whole genome shotgun (WGS) entry which is preliminary data.</text>
</comment>
<gene>
    <name evidence="1" type="ORF">O6H91_14G021900</name>
</gene>